<dbReference type="AlphaFoldDB" id="A0A8J3LH89"/>
<organism evidence="1 2">
    <name type="scientific">Catellatospora methionotrophica</name>
    <dbReference type="NCBI Taxonomy" id="121620"/>
    <lineage>
        <taxon>Bacteria</taxon>
        <taxon>Bacillati</taxon>
        <taxon>Actinomycetota</taxon>
        <taxon>Actinomycetes</taxon>
        <taxon>Micromonosporales</taxon>
        <taxon>Micromonosporaceae</taxon>
        <taxon>Catellatospora</taxon>
    </lineage>
</organism>
<dbReference type="RefSeq" id="WP_203671415.1">
    <property type="nucleotide sequence ID" value="NZ_BAAATT010000005.1"/>
</dbReference>
<dbReference type="CDD" id="cd00093">
    <property type="entry name" value="HTH_XRE"/>
    <property type="match status" value="1"/>
</dbReference>
<evidence type="ECO:0000313" key="2">
    <source>
        <dbReference type="Proteomes" id="UP000660339"/>
    </source>
</evidence>
<name>A0A8J3LH89_9ACTN</name>
<proteinExistence type="predicted"/>
<accession>A0A8J3LH89</accession>
<gene>
    <name evidence="1" type="ORF">Cme02nite_34730</name>
</gene>
<comment type="caution">
    <text evidence="1">The sequence shown here is derived from an EMBL/GenBank/DDBJ whole genome shotgun (WGS) entry which is preliminary data.</text>
</comment>
<dbReference type="EMBL" id="BONJ01000019">
    <property type="protein sequence ID" value="GIG15141.1"/>
    <property type="molecule type" value="Genomic_DNA"/>
</dbReference>
<sequence>MVEPDVAQALRTGPFSLALDVAIEASGMTLERLSARLRDREVRLSRATLSYWRSGRSRPERGASLAALPVLEDLLGVPQGALSALLRGRGGAQPWAHRPAGSGSRRQLWPARPALLAQMNAPPDGQLEFLAVDDVFVVGEAGRSLRVRLVVRALCDGVGRAVVFHQANHGMTTPPQWQALAQCRLGRVRAEGRVSVAELVLDQRLSAGELTLLEYEVHFGVSDEEDSDFYYRTFTRRCRLWTCRVVFTGRVPSRVFRYRQRRLDDSHRESAELWLGGGQAAVAVMENVSPGVVGVHWDA</sequence>
<evidence type="ECO:0000313" key="1">
    <source>
        <dbReference type="EMBL" id="GIG15141.1"/>
    </source>
</evidence>
<keyword evidence="2" id="KW-1185">Reference proteome</keyword>
<protein>
    <submittedName>
        <fullName evidence="1">Uncharacterized protein</fullName>
    </submittedName>
</protein>
<dbReference type="InterPro" id="IPR001387">
    <property type="entry name" value="Cro/C1-type_HTH"/>
</dbReference>
<dbReference type="Proteomes" id="UP000660339">
    <property type="component" value="Unassembled WGS sequence"/>
</dbReference>
<reference evidence="1" key="1">
    <citation type="submission" date="2021-01" db="EMBL/GenBank/DDBJ databases">
        <title>Whole genome shotgun sequence of Catellatospora methionotrophica NBRC 14553.</title>
        <authorList>
            <person name="Komaki H."/>
            <person name="Tamura T."/>
        </authorList>
    </citation>
    <scope>NUCLEOTIDE SEQUENCE</scope>
    <source>
        <strain evidence="1">NBRC 14553</strain>
    </source>
</reference>